<feature type="domain" description="Alcohol dehydrogenase iron-type/glycerol dehydrogenase GldA" evidence="10">
    <location>
        <begin position="75"/>
        <end position="254"/>
    </location>
</feature>
<sequence>MPPAPASRASIVKLMSLTASAGCRGCGRTHSAAHACASGSTHDHGKRGLATPVDLPGAPQGNTDYAFEMAASTLRFGTGATREVGMDLRNMINLLPAAEQSKAKIAVFTDPNVAKLPVMKTVEQALQNENLPFVVFDRISVEPTEKSWIEAIDWTRGNDITHFLAVGGGSTMDTAKAANLLSCYPDKDMYEFINAPVGKGTPIEKKLKPLIAVPTTAGTGSETTGTAILDIPSKKFKTGIASRALKPTLGIVDTLNTATCPREVAVAAGLDVLFHSLESYTAVPYYERTPRPDNPIKRPAYQGSNPVSDIFSKWALEQTIKYLPRIFADPHGDEEARHQMLLAASTAGIGFGNAGVHLCHAGSYPISSLNKARPKDKQYFHPSYSPDIPLIPHGVAVSLTAPSVFHFTAPSSPERHRTAAEIFAGKDRAHEVAKVRDEDIGAFLREEIQKFLDSVAVPRGLSQVGYGTSDIEILAKGMLPQRRVLDLAPVLIKDNQAQELDQLQGILEGAMKW</sequence>
<feature type="domain" description="Fe-containing alcohol dehydrogenase-like C-terminal" evidence="11">
    <location>
        <begin position="391"/>
        <end position="489"/>
    </location>
</feature>
<dbReference type="CDD" id="cd08190">
    <property type="entry name" value="HOT"/>
    <property type="match status" value="1"/>
</dbReference>
<dbReference type="Gene3D" id="1.20.1090.10">
    <property type="entry name" value="Dehydroquinate synthase-like - alpha domain"/>
    <property type="match status" value="1"/>
</dbReference>
<evidence type="ECO:0000256" key="7">
    <source>
        <dbReference type="ARBA" id="ARBA00023128"/>
    </source>
</evidence>
<evidence type="ECO:0000256" key="8">
    <source>
        <dbReference type="ARBA" id="ARBA00049496"/>
    </source>
</evidence>
<comment type="catalytic activity">
    <reaction evidence="8">
        <text>4-hydroxybutanoate + 2-oxoglutarate = (R)-2-hydroxyglutarate + succinate semialdehyde</text>
        <dbReference type="Rhea" id="RHEA:24734"/>
        <dbReference type="ChEBI" id="CHEBI:15801"/>
        <dbReference type="ChEBI" id="CHEBI:16724"/>
        <dbReference type="ChEBI" id="CHEBI:16810"/>
        <dbReference type="ChEBI" id="CHEBI:57706"/>
        <dbReference type="EC" id="1.1.99.24"/>
    </reaction>
</comment>
<evidence type="ECO:0000256" key="5">
    <source>
        <dbReference type="ARBA" id="ARBA00022946"/>
    </source>
</evidence>
<dbReference type="EC" id="1.1.99.24" evidence="4"/>
<evidence type="ECO:0000256" key="2">
    <source>
        <dbReference type="ARBA" id="ARBA00004173"/>
    </source>
</evidence>
<comment type="catalytic activity">
    <reaction evidence="1">
        <text>(S)-3-hydroxybutanoate + 2-oxoglutarate = (R)-2-hydroxyglutarate + acetoacetate</text>
        <dbReference type="Rhea" id="RHEA:23048"/>
        <dbReference type="ChEBI" id="CHEBI:11047"/>
        <dbReference type="ChEBI" id="CHEBI:13705"/>
        <dbReference type="ChEBI" id="CHEBI:15801"/>
        <dbReference type="ChEBI" id="CHEBI:16810"/>
        <dbReference type="EC" id="1.1.99.24"/>
    </reaction>
</comment>
<protein>
    <recommendedName>
        <fullName evidence="4">hydroxyacid-oxoacid transhydrogenase</fullName>
        <ecNumber evidence="4">1.1.99.24</ecNumber>
    </recommendedName>
</protein>
<evidence type="ECO:0000313" key="12">
    <source>
        <dbReference type="EMBL" id="TXT15572.1"/>
    </source>
</evidence>
<feature type="domain" description="Fe-containing alcohol dehydrogenase-like C-terminal" evidence="11">
    <location>
        <begin position="303"/>
        <end position="367"/>
    </location>
</feature>
<dbReference type="GO" id="GO:0047988">
    <property type="term" value="F:hydroxyacid-oxoacid transhydrogenase activity"/>
    <property type="evidence" value="ECO:0007669"/>
    <property type="project" value="UniProtKB-EC"/>
</dbReference>
<dbReference type="Gene3D" id="3.40.50.1970">
    <property type="match status" value="1"/>
</dbReference>
<evidence type="ECO:0000259" key="10">
    <source>
        <dbReference type="Pfam" id="PF00465"/>
    </source>
</evidence>
<dbReference type="InterPro" id="IPR039697">
    <property type="entry name" value="Alcohol_dehydrogenase_Fe"/>
</dbReference>
<reference evidence="12 13" key="1">
    <citation type="journal article" date="2019" name="PLoS Genet.">
        <title>Convergent evolution of linked mating-type loci in basidiomycete fungi.</title>
        <authorList>
            <person name="Sun S."/>
            <person name="Coelho M.A."/>
            <person name="Heitman J."/>
            <person name="Nowrousian M."/>
        </authorList>
    </citation>
    <scope>NUCLEOTIDE SEQUENCE [LARGE SCALE GENOMIC DNA]</scope>
    <source>
        <strain evidence="12 13">CBS 4282</strain>
    </source>
</reference>
<dbReference type="Proteomes" id="UP000473826">
    <property type="component" value="Unassembled WGS sequence"/>
</dbReference>
<comment type="subcellular location">
    <subcellularLocation>
        <location evidence="2">Mitochondrion</location>
    </subcellularLocation>
</comment>
<evidence type="ECO:0000256" key="4">
    <source>
        <dbReference type="ARBA" id="ARBA00013182"/>
    </source>
</evidence>
<dbReference type="InterPro" id="IPR001670">
    <property type="entry name" value="ADH_Fe/GldA"/>
</dbReference>
<dbReference type="InterPro" id="IPR056798">
    <property type="entry name" value="ADH_Fe_C"/>
</dbReference>
<keyword evidence="7" id="KW-0496">Mitochondrion</keyword>
<evidence type="ECO:0000259" key="11">
    <source>
        <dbReference type="Pfam" id="PF25137"/>
    </source>
</evidence>
<evidence type="ECO:0000256" key="6">
    <source>
        <dbReference type="ARBA" id="ARBA00023002"/>
    </source>
</evidence>
<proteinExistence type="inferred from homology"/>
<dbReference type="SUPFAM" id="SSF56796">
    <property type="entry name" value="Dehydroquinate synthase-like"/>
    <property type="match status" value="1"/>
</dbReference>
<accession>A0A7D8V3U8</accession>
<dbReference type="GO" id="GO:0004022">
    <property type="term" value="F:alcohol dehydrogenase (NAD+) activity"/>
    <property type="evidence" value="ECO:0007669"/>
    <property type="project" value="InterPro"/>
</dbReference>
<keyword evidence="6" id="KW-0560">Oxidoreductase</keyword>
<dbReference type="FunFam" id="1.20.1090.10:FF:000003">
    <property type="entry name" value="Probable hydroxyacid-oxoacid transhydrogenase, mitochondrial"/>
    <property type="match status" value="1"/>
</dbReference>
<keyword evidence="13" id="KW-1185">Reference proteome</keyword>
<comment type="similarity">
    <text evidence="3">Belongs to the iron-containing alcohol dehydrogenase family. Hydroxyacid-oxoacid transhydrogenase subfamily.</text>
</comment>
<evidence type="ECO:0000313" key="13">
    <source>
        <dbReference type="Proteomes" id="UP000473826"/>
    </source>
</evidence>
<dbReference type="PANTHER" id="PTHR11496:SF83">
    <property type="entry name" value="HYDROXYACID-OXOACID TRANSHYDROGENASE, MITOCHONDRIAL"/>
    <property type="match status" value="1"/>
</dbReference>
<gene>
    <name evidence="12" type="ORF">VHUM_00075</name>
</gene>
<dbReference type="OrthoDB" id="339764at2759"/>
<keyword evidence="5" id="KW-0809">Transit peptide</keyword>
<dbReference type="AlphaFoldDB" id="A0A7D8V3U8"/>
<dbReference type="Pfam" id="PF25137">
    <property type="entry name" value="ADH_Fe_C"/>
    <property type="match status" value="2"/>
</dbReference>
<dbReference type="Pfam" id="PF00465">
    <property type="entry name" value="Fe-ADH"/>
    <property type="match status" value="1"/>
</dbReference>
<evidence type="ECO:0000256" key="9">
    <source>
        <dbReference type="SAM" id="MobiDB-lite"/>
    </source>
</evidence>
<organism evidence="12 13">
    <name type="scientific">Vanrija humicola</name>
    <name type="common">Yeast</name>
    <name type="synonym">Cryptococcus humicola</name>
    <dbReference type="NCBI Taxonomy" id="5417"/>
    <lineage>
        <taxon>Eukaryota</taxon>
        <taxon>Fungi</taxon>
        <taxon>Dikarya</taxon>
        <taxon>Basidiomycota</taxon>
        <taxon>Agaricomycotina</taxon>
        <taxon>Tremellomycetes</taxon>
        <taxon>Trichosporonales</taxon>
        <taxon>Trichosporonaceae</taxon>
        <taxon>Vanrija</taxon>
    </lineage>
</organism>
<evidence type="ECO:0000256" key="1">
    <source>
        <dbReference type="ARBA" id="ARBA00000813"/>
    </source>
</evidence>
<dbReference type="InterPro" id="IPR042157">
    <property type="entry name" value="HOT"/>
</dbReference>
<dbReference type="GO" id="GO:0005739">
    <property type="term" value="C:mitochondrion"/>
    <property type="evidence" value="ECO:0007669"/>
    <property type="project" value="UniProtKB-SubCell"/>
</dbReference>
<feature type="region of interest" description="Disordered" evidence="9">
    <location>
        <begin position="37"/>
        <end position="57"/>
    </location>
</feature>
<name>A0A7D8V3U8_VANHU</name>
<dbReference type="GO" id="GO:0046872">
    <property type="term" value="F:metal ion binding"/>
    <property type="evidence" value="ECO:0007669"/>
    <property type="project" value="InterPro"/>
</dbReference>
<evidence type="ECO:0000256" key="3">
    <source>
        <dbReference type="ARBA" id="ARBA00010005"/>
    </source>
</evidence>
<dbReference type="EMBL" id="QKWK01000001">
    <property type="protein sequence ID" value="TXT15572.1"/>
    <property type="molecule type" value="Genomic_DNA"/>
</dbReference>
<comment type="caution">
    <text evidence="12">The sequence shown here is derived from an EMBL/GenBank/DDBJ whole genome shotgun (WGS) entry which is preliminary data.</text>
</comment>
<dbReference type="PANTHER" id="PTHR11496">
    <property type="entry name" value="ALCOHOL DEHYDROGENASE"/>
    <property type="match status" value="1"/>
</dbReference>